<sequence length="423" mass="48660">MAEPQTIHSLSLSQCSGLQRIEPKDRNGCCACKERTKSGMFCDTNRHNDICTHISRIYQQTKNNLSMYFDISNAESLIGEIRHNVNLFIASNSVTILNYNLLRKKITDDVKNYNDQIITFNDELKLRNDFQKKCMSHMDGGKLRCPIDHDHCLRVKLLENIIPMLGEAVEILRGFLEQISQKPIPMSQFVKKEEELLKCKDNLEEALRLQREIAVKMRNNSPAKNEPNADLQSFISRLNRNSPDLIEYLSFVGKGDDIYDVLQNIDNSRVAIMISYLNENKASIEDKERDKERAKARDAMFVDGKIKGSFVLGGKKKDFKFVAHSASPQKCVRYSISVKTLAGEMHYLCTDNENDNVLRVKNALRPYINPMPSVRRMVLTEILDDGSFKIWEDQEPIPKNLVLNLVINDREPDVWDRLIENST</sequence>
<dbReference type="EMBL" id="MN740871">
    <property type="protein sequence ID" value="QHU15981.1"/>
    <property type="molecule type" value="Genomic_DNA"/>
</dbReference>
<accession>A0A6C0KFL1</accession>
<reference evidence="1" key="1">
    <citation type="journal article" date="2020" name="Nature">
        <title>Giant virus diversity and host interactions through global metagenomics.</title>
        <authorList>
            <person name="Schulz F."/>
            <person name="Roux S."/>
            <person name="Paez-Espino D."/>
            <person name="Jungbluth S."/>
            <person name="Walsh D.A."/>
            <person name="Denef V.J."/>
            <person name="McMahon K.D."/>
            <person name="Konstantinidis K.T."/>
            <person name="Eloe-Fadrosh E.A."/>
            <person name="Kyrpides N.C."/>
            <person name="Woyke T."/>
        </authorList>
    </citation>
    <scope>NUCLEOTIDE SEQUENCE</scope>
    <source>
        <strain evidence="1">GVMAG-S-3300010158-109</strain>
    </source>
</reference>
<protein>
    <submittedName>
        <fullName evidence="1">Uncharacterized protein</fullName>
    </submittedName>
</protein>
<dbReference type="AlphaFoldDB" id="A0A6C0KFL1"/>
<proteinExistence type="predicted"/>
<organism evidence="1">
    <name type="scientific">viral metagenome</name>
    <dbReference type="NCBI Taxonomy" id="1070528"/>
    <lineage>
        <taxon>unclassified sequences</taxon>
        <taxon>metagenomes</taxon>
        <taxon>organismal metagenomes</taxon>
    </lineage>
</organism>
<evidence type="ECO:0000313" key="1">
    <source>
        <dbReference type="EMBL" id="QHU15981.1"/>
    </source>
</evidence>
<name>A0A6C0KFL1_9ZZZZ</name>